<keyword evidence="5" id="KW-1133">Transmembrane helix</keyword>
<dbReference type="PROSITE" id="PS50109">
    <property type="entry name" value="HIS_KIN"/>
    <property type="match status" value="1"/>
</dbReference>
<dbReference type="InParanoid" id="A0A7L4YL99"/>
<keyword evidence="1" id="KW-0808">Transferase</keyword>
<keyword evidence="8" id="KW-1185">Reference proteome</keyword>
<dbReference type="Proteomes" id="UP000463857">
    <property type="component" value="Chromosome"/>
</dbReference>
<feature type="transmembrane region" description="Helical" evidence="5">
    <location>
        <begin position="155"/>
        <end position="177"/>
    </location>
</feature>
<evidence type="ECO:0000256" key="5">
    <source>
        <dbReference type="SAM" id="Phobius"/>
    </source>
</evidence>
<feature type="transmembrane region" description="Helical" evidence="5">
    <location>
        <begin position="53"/>
        <end position="75"/>
    </location>
</feature>
<evidence type="ECO:0000313" key="7">
    <source>
        <dbReference type="EMBL" id="QHB99831.1"/>
    </source>
</evidence>
<dbReference type="AlphaFoldDB" id="A0A7L4YL99"/>
<dbReference type="InterPro" id="IPR036890">
    <property type="entry name" value="HATPase_C_sf"/>
</dbReference>
<reference evidence="7 8" key="1">
    <citation type="journal article" date="2018" name="Int. J. Syst. Evol. Microbiol.">
        <title>Epidermidibacterium keratini gen. nov., sp. nov., a member of the family Sporichthyaceae, isolated from keratin epidermis.</title>
        <authorList>
            <person name="Lee D.G."/>
            <person name="Trujillo M.E."/>
            <person name="Kang S."/>
            <person name="Nam J.J."/>
            <person name="Kim Y.J."/>
        </authorList>
    </citation>
    <scope>NUCLEOTIDE SEQUENCE [LARGE SCALE GENOMIC DNA]</scope>
    <source>
        <strain evidence="7 8">EPI-7</strain>
    </source>
</reference>
<dbReference type="Gene3D" id="3.30.565.10">
    <property type="entry name" value="Histidine kinase-like ATPase, C-terminal domain"/>
    <property type="match status" value="1"/>
</dbReference>
<dbReference type="PANTHER" id="PTHR24421:SF62">
    <property type="entry name" value="SENSORY TRANSDUCTION HISTIDINE KINASE"/>
    <property type="match status" value="1"/>
</dbReference>
<sequence length="427" mass="46070">MGAVTPTACSDDDVLAAHSKADEQEERFLNFAPYALLAVSTILYLIVEYPGPAQRPVTLAVVVVAVLWEYAWWTRPRGISEERQRRLLIYIAGGIAISAFLVVNGPWFAFYAWTYYLRTPMLANTLARWMAFCCVAAQLSGSQVGGFRNLSGGVWFGYAALFAVNLAVAAGMTKLATAQEERHEERRRVLARVQATNRQLAATLAENAELQEEVARRARESGVADERARLAREIHDTIAQGLAGVVAQLEASRQPGADAARHLDIAHQLARESLGEARRSVQALRPEALTGPRFSDALARLAKQWGELHDMPIEYAVAGVPRALAPDAEVALFRVTQEALANIAKHASASAVAVNLTFLDDAVAIDVRDDGTGFEIAAPPASPGGYGIGVMRERIDRLDGYFEIESAAGEGATVSAVVPSVCTEVTA</sequence>
<evidence type="ECO:0000256" key="3">
    <source>
        <dbReference type="ARBA" id="ARBA00023012"/>
    </source>
</evidence>
<dbReference type="GO" id="GO:0000155">
    <property type="term" value="F:phosphorelay sensor kinase activity"/>
    <property type="evidence" value="ECO:0007669"/>
    <property type="project" value="InterPro"/>
</dbReference>
<feature type="coiled-coil region" evidence="4">
    <location>
        <begin position="193"/>
        <end position="220"/>
    </location>
</feature>
<dbReference type="Pfam" id="PF07730">
    <property type="entry name" value="HisKA_3"/>
    <property type="match status" value="1"/>
</dbReference>
<keyword evidence="2 7" id="KW-0418">Kinase</keyword>
<dbReference type="InterPro" id="IPR003594">
    <property type="entry name" value="HATPase_dom"/>
</dbReference>
<dbReference type="GO" id="GO:0016020">
    <property type="term" value="C:membrane"/>
    <property type="evidence" value="ECO:0007669"/>
    <property type="project" value="InterPro"/>
</dbReference>
<gene>
    <name evidence="7" type="ORF">EK0264_05735</name>
</gene>
<dbReference type="InterPro" id="IPR017205">
    <property type="entry name" value="Sig_transdc_His_kinase_ChrS"/>
</dbReference>
<dbReference type="OrthoDB" id="144293at2"/>
<dbReference type="EMBL" id="CP047156">
    <property type="protein sequence ID" value="QHB99831.1"/>
    <property type="molecule type" value="Genomic_DNA"/>
</dbReference>
<dbReference type="Gene3D" id="1.20.5.1930">
    <property type="match status" value="1"/>
</dbReference>
<protein>
    <submittedName>
        <fullName evidence="7">Sensor histidine kinase</fullName>
    </submittedName>
</protein>
<dbReference type="PANTHER" id="PTHR24421">
    <property type="entry name" value="NITRATE/NITRITE SENSOR PROTEIN NARX-RELATED"/>
    <property type="match status" value="1"/>
</dbReference>
<feature type="transmembrane region" description="Helical" evidence="5">
    <location>
        <begin position="87"/>
        <end position="113"/>
    </location>
</feature>
<dbReference type="SUPFAM" id="SSF55874">
    <property type="entry name" value="ATPase domain of HSP90 chaperone/DNA topoisomerase II/histidine kinase"/>
    <property type="match status" value="1"/>
</dbReference>
<dbReference type="SMART" id="SM00387">
    <property type="entry name" value="HATPase_c"/>
    <property type="match status" value="1"/>
</dbReference>
<evidence type="ECO:0000256" key="1">
    <source>
        <dbReference type="ARBA" id="ARBA00022679"/>
    </source>
</evidence>
<keyword evidence="4" id="KW-0175">Coiled coil</keyword>
<dbReference type="Pfam" id="PF02518">
    <property type="entry name" value="HATPase_c"/>
    <property type="match status" value="1"/>
</dbReference>
<keyword evidence="5" id="KW-0472">Membrane</keyword>
<dbReference type="InterPro" id="IPR050482">
    <property type="entry name" value="Sensor_HK_TwoCompSys"/>
</dbReference>
<evidence type="ECO:0000313" key="8">
    <source>
        <dbReference type="Proteomes" id="UP000463857"/>
    </source>
</evidence>
<keyword evidence="5" id="KW-0812">Transmembrane</keyword>
<dbReference type="InterPro" id="IPR005467">
    <property type="entry name" value="His_kinase_dom"/>
</dbReference>
<dbReference type="RefSeq" id="WP_159543778.1">
    <property type="nucleotide sequence ID" value="NZ_CP047156.1"/>
</dbReference>
<evidence type="ECO:0000259" key="6">
    <source>
        <dbReference type="PROSITE" id="PS50109"/>
    </source>
</evidence>
<dbReference type="GO" id="GO:0046983">
    <property type="term" value="F:protein dimerization activity"/>
    <property type="evidence" value="ECO:0007669"/>
    <property type="project" value="InterPro"/>
</dbReference>
<dbReference type="InterPro" id="IPR011712">
    <property type="entry name" value="Sig_transdc_His_kin_sub3_dim/P"/>
</dbReference>
<dbReference type="KEGG" id="eke:EK0264_05735"/>
<feature type="domain" description="Histidine kinase" evidence="6">
    <location>
        <begin position="332"/>
        <end position="422"/>
    </location>
</feature>
<evidence type="ECO:0000256" key="2">
    <source>
        <dbReference type="ARBA" id="ARBA00022777"/>
    </source>
</evidence>
<accession>A0A7L4YL99</accession>
<organism evidence="7 8">
    <name type="scientific">Epidermidibacterium keratini</name>
    <dbReference type="NCBI Taxonomy" id="1891644"/>
    <lineage>
        <taxon>Bacteria</taxon>
        <taxon>Bacillati</taxon>
        <taxon>Actinomycetota</taxon>
        <taxon>Actinomycetes</taxon>
        <taxon>Sporichthyales</taxon>
        <taxon>Sporichthyaceae</taxon>
        <taxon>Epidermidibacterium</taxon>
    </lineage>
</organism>
<name>A0A7L4YL99_9ACTN</name>
<dbReference type="CDD" id="cd16917">
    <property type="entry name" value="HATPase_UhpB-NarQ-NarX-like"/>
    <property type="match status" value="1"/>
</dbReference>
<evidence type="ECO:0000256" key="4">
    <source>
        <dbReference type="SAM" id="Coils"/>
    </source>
</evidence>
<proteinExistence type="predicted"/>
<feature type="transmembrane region" description="Helical" evidence="5">
    <location>
        <begin position="28"/>
        <end position="47"/>
    </location>
</feature>
<keyword evidence="3" id="KW-0902">Two-component regulatory system</keyword>
<dbReference type="PIRSF" id="PIRSF037434">
    <property type="entry name" value="STHK_ChrS"/>
    <property type="match status" value="1"/>
</dbReference>